<dbReference type="Ensembl" id="ENSXCOT00000024073.1">
    <property type="protein sequence ID" value="ENSXCOP00000023789.1"/>
    <property type="gene ID" value="ENSXCOG00000017769.1"/>
</dbReference>
<feature type="compositionally biased region" description="Polar residues" evidence="4">
    <location>
        <begin position="469"/>
        <end position="479"/>
    </location>
</feature>
<evidence type="ECO:0000313" key="7">
    <source>
        <dbReference type="Ensembl" id="ENSXCOP00000023789.1"/>
    </source>
</evidence>
<dbReference type="STRING" id="32473.ENSXCOP00000023789"/>
<dbReference type="GO" id="GO:0008543">
    <property type="term" value="P:fibroblast growth factor receptor signaling pathway"/>
    <property type="evidence" value="ECO:0007669"/>
    <property type="project" value="TreeGrafter"/>
</dbReference>
<sequence>FYERFKAYQDYMLGDCKPSEVKAFTADYLDKALEPCDWLALWSTAVFDVVVEVQDLDLNDLKACVKLVLPLQCETRSCEITEESFNSLLEATQHKVPLLELQVLYNESGDFDQTALTLEHLRFFYKHIWRQWDEEDENDDFDYFVRCVEPRLRLYYDILEDRVPAGLVAEYHSLLQSCSQCFQQFSELRGGLSADSDSEIDNVSMVEGLKLYDQLETFKRKLQIIENPLLRYVLAYKGSSRRQCVQSRGLRASSVKVVHVVTASCNIIQLQSLLTARLLPLSSSDDTEIQVRAHTCYLLVCVPGFGYPDEVVIENQHKGDSFVESTGADVRVSNIKFIQHDAVEGILCVRQGTLNMENCVLQCDTTGVIVQTSARFTMNMCDLYGSKGAGVEIYPGSISSLVSNSIHHCKDGVLIKDFANELDGMPSITMENNIIHNNEDYGVILVKPGTGEEQRVQSCEGEGQQLSLSVQSADDQQQEALPEPSAAKSDSGASQLESAGTNSSDGDAAAAAGRKWQFGRQLSRSKEVSCSRAVQDLMEHQIFVSVQGNQFKWNRKGDFGIFFY</sequence>
<evidence type="ECO:0000256" key="4">
    <source>
        <dbReference type="SAM" id="MobiDB-lite"/>
    </source>
</evidence>
<dbReference type="InterPro" id="IPR045140">
    <property type="entry name" value="SHCBP1-like"/>
</dbReference>
<name>A0A3B5MW21_9TELE</name>
<reference evidence="7" key="2">
    <citation type="submission" date="2025-09" db="UniProtKB">
        <authorList>
            <consortium name="Ensembl"/>
        </authorList>
    </citation>
    <scope>IDENTIFICATION</scope>
</reference>
<evidence type="ECO:0000259" key="6">
    <source>
        <dbReference type="Pfam" id="PF23762"/>
    </source>
</evidence>
<keyword evidence="8" id="KW-1185">Reference proteome</keyword>
<feature type="region of interest" description="Disordered" evidence="4">
    <location>
        <begin position="469"/>
        <end position="512"/>
    </location>
</feature>
<protein>
    <submittedName>
        <fullName evidence="7">Uncharacterized protein</fullName>
    </submittedName>
</protein>
<proteinExistence type="predicted"/>
<dbReference type="InterPro" id="IPR057508">
    <property type="entry name" value="SHCBP-like_N"/>
</dbReference>
<evidence type="ECO:0000256" key="3">
    <source>
        <dbReference type="ARBA" id="ARBA00023212"/>
    </source>
</evidence>
<evidence type="ECO:0000256" key="2">
    <source>
        <dbReference type="ARBA" id="ARBA00022490"/>
    </source>
</evidence>
<dbReference type="GeneTree" id="ENSGT00940000166163"/>
<dbReference type="AlphaFoldDB" id="A0A3B5MW21"/>
<dbReference type="PANTHER" id="PTHR14695:SF8">
    <property type="entry name" value="SHC SH2 DOMAIN-BINDING PROTEIN 1"/>
    <property type="match status" value="1"/>
</dbReference>
<evidence type="ECO:0000313" key="8">
    <source>
        <dbReference type="Proteomes" id="UP000261380"/>
    </source>
</evidence>
<feature type="compositionally biased region" description="Low complexity" evidence="4">
    <location>
        <begin position="503"/>
        <end position="512"/>
    </location>
</feature>
<dbReference type="Proteomes" id="UP000261380">
    <property type="component" value="Unplaced"/>
</dbReference>
<dbReference type="InterPro" id="IPR039448">
    <property type="entry name" value="Beta_helix"/>
</dbReference>
<dbReference type="Pfam" id="PF23762">
    <property type="entry name" value="SHCBP_N"/>
    <property type="match status" value="1"/>
</dbReference>
<dbReference type="Gene3D" id="2.160.20.10">
    <property type="entry name" value="Single-stranded right-handed beta-helix, Pectin lyase-like"/>
    <property type="match status" value="1"/>
</dbReference>
<dbReference type="InterPro" id="IPR012334">
    <property type="entry name" value="Pectin_lyas_fold"/>
</dbReference>
<dbReference type="InterPro" id="IPR011050">
    <property type="entry name" value="Pectin_lyase_fold/virulence"/>
</dbReference>
<evidence type="ECO:0000256" key="1">
    <source>
        <dbReference type="ARBA" id="ARBA00004186"/>
    </source>
</evidence>
<dbReference type="Pfam" id="PF13229">
    <property type="entry name" value="Beta_helix"/>
    <property type="match status" value="1"/>
</dbReference>
<keyword evidence="3" id="KW-0206">Cytoskeleton</keyword>
<reference evidence="7" key="1">
    <citation type="submission" date="2025-08" db="UniProtKB">
        <authorList>
            <consortium name="Ensembl"/>
        </authorList>
    </citation>
    <scope>IDENTIFICATION</scope>
</reference>
<feature type="domain" description="SHC SH2" evidence="6">
    <location>
        <begin position="3"/>
        <end position="231"/>
    </location>
</feature>
<dbReference type="SUPFAM" id="SSF51126">
    <property type="entry name" value="Pectin lyase-like"/>
    <property type="match status" value="1"/>
</dbReference>
<keyword evidence="2" id="KW-0963">Cytoplasm</keyword>
<organism evidence="7 8">
    <name type="scientific">Xiphophorus couchianus</name>
    <name type="common">Monterrey platyfish</name>
    <dbReference type="NCBI Taxonomy" id="32473"/>
    <lineage>
        <taxon>Eukaryota</taxon>
        <taxon>Metazoa</taxon>
        <taxon>Chordata</taxon>
        <taxon>Craniata</taxon>
        <taxon>Vertebrata</taxon>
        <taxon>Euteleostomi</taxon>
        <taxon>Actinopterygii</taxon>
        <taxon>Neopterygii</taxon>
        <taxon>Teleostei</taxon>
        <taxon>Neoteleostei</taxon>
        <taxon>Acanthomorphata</taxon>
        <taxon>Ovalentaria</taxon>
        <taxon>Atherinomorphae</taxon>
        <taxon>Cyprinodontiformes</taxon>
        <taxon>Poeciliidae</taxon>
        <taxon>Poeciliinae</taxon>
        <taxon>Xiphophorus</taxon>
    </lineage>
</organism>
<dbReference type="GO" id="GO:0005819">
    <property type="term" value="C:spindle"/>
    <property type="evidence" value="ECO:0007669"/>
    <property type="project" value="UniProtKB-SubCell"/>
</dbReference>
<accession>A0A3B5MW21</accession>
<comment type="subcellular location">
    <subcellularLocation>
        <location evidence="1">Cytoplasm</location>
        <location evidence="1">Cytoskeleton</location>
        <location evidence="1">Spindle</location>
    </subcellularLocation>
</comment>
<feature type="domain" description="Right handed beta helix" evidence="5">
    <location>
        <begin position="330"/>
        <end position="447"/>
    </location>
</feature>
<dbReference type="PANTHER" id="PTHR14695">
    <property type="entry name" value="SHC SH2-DOMAIN BINDING PROTEIN 1-RELATED"/>
    <property type="match status" value="1"/>
</dbReference>
<evidence type="ECO:0000259" key="5">
    <source>
        <dbReference type="Pfam" id="PF13229"/>
    </source>
</evidence>
<feature type="compositionally biased region" description="Polar residues" evidence="4">
    <location>
        <begin position="491"/>
        <end position="502"/>
    </location>
</feature>